<dbReference type="EMBL" id="CM008054">
    <property type="protein sequence ID" value="PVH31166.1"/>
    <property type="molecule type" value="Genomic_DNA"/>
</dbReference>
<gene>
    <name evidence="2" type="ORF">PAHAL_9G072100</name>
</gene>
<feature type="region of interest" description="Disordered" evidence="1">
    <location>
        <begin position="1"/>
        <end position="23"/>
    </location>
</feature>
<dbReference type="AlphaFoldDB" id="A0A2T8I0F5"/>
<accession>A0A2T8I0F5</accession>
<evidence type="ECO:0000313" key="2">
    <source>
        <dbReference type="EMBL" id="PVH31166.1"/>
    </source>
</evidence>
<feature type="compositionally biased region" description="Basic and acidic residues" evidence="1">
    <location>
        <begin position="95"/>
        <end position="104"/>
    </location>
</feature>
<evidence type="ECO:0000256" key="1">
    <source>
        <dbReference type="SAM" id="MobiDB-lite"/>
    </source>
</evidence>
<proteinExistence type="predicted"/>
<dbReference type="Gramene" id="PVH31166">
    <property type="protein sequence ID" value="PVH31166"/>
    <property type="gene ID" value="PAHAL_9G072100"/>
</dbReference>
<name>A0A2T8I0F5_9POAL</name>
<feature type="region of interest" description="Disordered" evidence="1">
    <location>
        <begin position="156"/>
        <end position="189"/>
    </location>
</feature>
<sequence>MGRHEPTSHRPQPKEGDSCVDRRQTTVQYFALKTTIVAYADSPQPSLHTQSPKRPSLSSLSADPFCHAALHLHGYTCLTYPAHATPPKSPPPARPPEHRTEPTRARPAQQRLAAMGKAKFPVTSERLPAATGQSGRAPAAACFSWWAATARGLGRSATARTRGSGREGTGQGQPATHGLLYTPPPFRPF</sequence>
<organism evidence="2">
    <name type="scientific">Panicum hallii</name>
    <dbReference type="NCBI Taxonomy" id="206008"/>
    <lineage>
        <taxon>Eukaryota</taxon>
        <taxon>Viridiplantae</taxon>
        <taxon>Streptophyta</taxon>
        <taxon>Embryophyta</taxon>
        <taxon>Tracheophyta</taxon>
        <taxon>Spermatophyta</taxon>
        <taxon>Magnoliopsida</taxon>
        <taxon>Liliopsida</taxon>
        <taxon>Poales</taxon>
        <taxon>Poaceae</taxon>
        <taxon>PACMAD clade</taxon>
        <taxon>Panicoideae</taxon>
        <taxon>Panicodae</taxon>
        <taxon>Paniceae</taxon>
        <taxon>Panicinae</taxon>
        <taxon>Panicum</taxon>
        <taxon>Panicum sect. Panicum</taxon>
    </lineage>
</organism>
<dbReference type="Proteomes" id="UP000243499">
    <property type="component" value="Chromosome 9"/>
</dbReference>
<protein>
    <submittedName>
        <fullName evidence="2">Uncharacterized protein</fullName>
    </submittedName>
</protein>
<feature type="region of interest" description="Disordered" evidence="1">
    <location>
        <begin position="83"/>
        <end position="109"/>
    </location>
</feature>
<reference evidence="2" key="1">
    <citation type="submission" date="2018-04" db="EMBL/GenBank/DDBJ databases">
        <title>WGS assembly of Panicum hallii.</title>
        <authorList>
            <person name="Lovell J."/>
            <person name="Jenkins J."/>
            <person name="Lowry D."/>
            <person name="Mamidi S."/>
            <person name="Sreedasyam A."/>
            <person name="Weng X."/>
            <person name="Barry K."/>
            <person name="Bonette J."/>
            <person name="Campitelli B."/>
            <person name="Daum C."/>
            <person name="Gordon S."/>
            <person name="Gould B."/>
            <person name="Lipzen A."/>
            <person name="Macqueen A."/>
            <person name="Palacio-Mejia J."/>
            <person name="Plott C."/>
            <person name="Shakirov E."/>
            <person name="Shu S."/>
            <person name="Yoshinaga Y."/>
            <person name="Zane M."/>
            <person name="Rokhsar D."/>
            <person name="Grimwood J."/>
            <person name="Schmutz J."/>
            <person name="Juenger T."/>
        </authorList>
    </citation>
    <scope>NUCLEOTIDE SEQUENCE [LARGE SCALE GENOMIC DNA]</scope>
    <source>
        <strain evidence="2">FIL2</strain>
    </source>
</reference>